<feature type="compositionally biased region" description="Acidic residues" evidence="1">
    <location>
        <begin position="53"/>
        <end position="80"/>
    </location>
</feature>
<feature type="region of interest" description="Disordered" evidence="1">
    <location>
        <begin position="470"/>
        <end position="493"/>
    </location>
</feature>
<dbReference type="Proteomes" id="UP000075901">
    <property type="component" value="Unassembled WGS sequence"/>
</dbReference>
<feature type="compositionally biased region" description="Basic and acidic residues" evidence="1">
    <location>
        <begin position="100"/>
        <end position="121"/>
    </location>
</feature>
<feature type="region of interest" description="Disordered" evidence="1">
    <location>
        <begin position="288"/>
        <end position="445"/>
    </location>
</feature>
<name>A0A182SLH7_9DIPT</name>
<keyword evidence="3" id="KW-1185">Reference proteome</keyword>
<accession>A0A182SLH7</accession>
<feature type="compositionally biased region" description="Basic and acidic residues" evidence="1">
    <location>
        <begin position="164"/>
        <end position="176"/>
    </location>
</feature>
<proteinExistence type="predicted"/>
<feature type="compositionally biased region" description="Low complexity" evidence="1">
    <location>
        <begin position="474"/>
        <end position="487"/>
    </location>
</feature>
<dbReference type="AlphaFoldDB" id="A0A182SLH7"/>
<reference evidence="3" key="1">
    <citation type="submission" date="2013-09" db="EMBL/GenBank/DDBJ databases">
        <title>The Genome Sequence of Anopheles maculatus species B.</title>
        <authorList>
            <consortium name="The Broad Institute Genomics Platform"/>
            <person name="Neafsey D.E."/>
            <person name="Besansky N."/>
            <person name="Howell P."/>
            <person name="Walton C."/>
            <person name="Young S.K."/>
            <person name="Zeng Q."/>
            <person name="Gargeya S."/>
            <person name="Fitzgerald M."/>
            <person name="Haas B."/>
            <person name="Abouelleil A."/>
            <person name="Allen A.W."/>
            <person name="Alvarado L."/>
            <person name="Arachchi H.M."/>
            <person name="Berlin A.M."/>
            <person name="Chapman S.B."/>
            <person name="Gainer-Dewar J."/>
            <person name="Goldberg J."/>
            <person name="Griggs A."/>
            <person name="Gujja S."/>
            <person name="Hansen M."/>
            <person name="Howarth C."/>
            <person name="Imamovic A."/>
            <person name="Ireland A."/>
            <person name="Larimer J."/>
            <person name="McCowan C."/>
            <person name="Murphy C."/>
            <person name="Pearson M."/>
            <person name="Poon T.W."/>
            <person name="Priest M."/>
            <person name="Roberts A."/>
            <person name="Saif S."/>
            <person name="Shea T."/>
            <person name="Sisk P."/>
            <person name="Sykes S."/>
            <person name="Wortman J."/>
            <person name="Nusbaum C."/>
            <person name="Birren B."/>
        </authorList>
    </citation>
    <scope>NUCLEOTIDE SEQUENCE [LARGE SCALE GENOMIC DNA]</scope>
    <source>
        <strain evidence="3">maculatus3</strain>
    </source>
</reference>
<evidence type="ECO:0000313" key="3">
    <source>
        <dbReference type="Proteomes" id="UP000075901"/>
    </source>
</evidence>
<reference evidence="2" key="2">
    <citation type="submission" date="2020-05" db="UniProtKB">
        <authorList>
            <consortium name="EnsemblMetazoa"/>
        </authorList>
    </citation>
    <scope>IDENTIFICATION</scope>
    <source>
        <strain evidence="2">maculatus3</strain>
    </source>
</reference>
<evidence type="ECO:0000313" key="2">
    <source>
        <dbReference type="EnsemblMetazoa" id="AMAM009146-PA"/>
    </source>
</evidence>
<sequence length="493" mass="53597">MASCEREVQSDEPEPGSSRPARKEPDPVVDLETEQDGLAIGGGAQSTNGPIESDGEDEEDEDEEDEEEEEDEDEEEEEEPPELRRAAQQDCPPTPYEECLDLKMFEMRTEPRLEDSTREPSEGVQAEQHVQEASVDFADGNRNNPSEPIAVDSGVTPSTSGVRRKSEQALDIHADADANNIESMPPHVDPEPNPNGTKKKVRPNRLSPDRVGCSRKKQFWIEGSSGHRPLERSWPPKSARTHRSSSNRSYPPVPVAGDGFSFDIIDMDEQEQQAPLEAEGAVGGLVGEVAPDVEGNNAVGDASTPLRRMRLDRNGNDTPDSIRQPGKIPLRKMARNVAEEGEMVTRTVRPHRPLARTPSSGREPRSREYGPVRPLPADYTTDVAAPSVHTARSPASGPGSPMRELSPEPARPQPRPLTRVGGRIGSDLVCPPTPTHHARRNRMAGAVMSTGAATVAPMEHGYGSQEARIDRPQVVEPEPDGVVPEDGAAVGHV</sequence>
<evidence type="ECO:0000256" key="1">
    <source>
        <dbReference type="SAM" id="MobiDB-lite"/>
    </source>
</evidence>
<organism evidence="2 3">
    <name type="scientific">Anopheles maculatus</name>
    <dbReference type="NCBI Taxonomy" id="74869"/>
    <lineage>
        <taxon>Eukaryota</taxon>
        <taxon>Metazoa</taxon>
        <taxon>Ecdysozoa</taxon>
        <taxon>Arthropoda</taxon>
        <taxon>Hexapoda</taxon>
        <taxon>Insecta</taxon>
        <taxon>Pterygota</taxon>
        <taxon>Neoptera</taxon>
        <taxon>Endopterygota</taxon>
        <taxon>Diptera</taxon>
        <taxon>Nematocera</taxon>
        <taxon>Culicoidea</taxon>
        <taxon>Culicidae</taxon>
        <taxon>Anophelinae</taxon>
        <taxon>Anopheles</taxon>
        <taxon>Anopheles maculatus group</taxon>
    </lineage>
</organism>
<feature type="region of interest" description="Disordered" evidence="1">
    <location>
        <begin position="1"/>
        <end position="256"/>
    </location>
</feature>
<dbReference type="VEuPathDB" id="VectorBase:AMAM009146"/>
<dbReference type="EnsemblMetazoa" id="AMAM009146-RA">
    <property type="protein sequence ID" value="AMAM009146-PA"/>
    <property type="gene ID" value="AMAM009146"/>
</dbReference>
<protein>
    <submittedName>
        <fullName evidence="2">Uncharacterized protein</fullName>
    </submittedName>
</protein>